<evidence type="ECO:0000256" key="6">
    <source>
        <dbReference type="ARBA" id="ARBA00037589"/>
    </source>
</evidence>
<dbReference type="InterPro" id="IPR039793">
    <property type="entry name" value="UROS/Hem4"/>
</dbReference>
<dbReference type="EMBL" id="CP047475">
    <property type="protein sequence ID" value="QIA62158.1"/>
    <property type="molecule type" value="Genomic_DNA"/>
</dbReference>
<dbReference type="Proteomes" id="UP000464262">
    <property type="component" value="Chromosome 1"/>
</dbReference>
<name>A0A7Z2T0M8_9VIBR</name>
<dbReference type="GO" id="GO:0006782">
    <property type="term" value="P:protoporphyrinogen IX biosynthetic process"/>
    <property type="evidence" value="ECO:0007669"/>
    <property type="project" value="UniProtKB-UniRule"/>
</dbReference>
<feature type="domain" description="Tetrapyrrole biosynthesis uroporphyrinogen III synthase" evidence="10">
    <location>
        <begin position="14"/>
        <end position="224"/>
    </location>
</feature>
<dbReference type="GO" id="GO:0006780">
    <property type="term" value="P:uroporphyrinogen III biosynthetic process"/>
    <property type="evidence" value="ECO:0007669"/>
    <property type="project" value="UniProtKB-UniRule"/>
</dbReference>
<sequence>MSVLITRPDEPGKQLTQQLLEVGISAHHFPLISICASTAIDHLQLDINCSDIIIAVSQYAVIYADKAISSWPKHSTYLAIGSKTAQQLEQVTQSKVYTPEIHESESFLTLPQLQPSTVKGKKVTILRGNGGRELIKERLSLRGADVEYREVYQRKNLYFDSKLTVKEWKDKQIKHVVITSNEQLNHLLSMCKSDKQWLIERTLYVPSERIATQAKALGFSKVICTHGASNPVISCALQAHIKENNQ</sequence>
<evidence type="ECO:0000256" key="2">
    <source>
        <dbReference type="ARBA" id="ARBA00008133"/>
    </source>
</evidence>
<evidence type="ECO:0000256" key="3">
    <source>
        <dbReference type="ARBA" id="ARBA00013109"/>
    </source>
</evidence>
<evidence type="ECO:0000313" key="11">
    <source>
        <dbReference type="EMBL" id="QIA62158.1"/>
    </source>
</evidence>
<comment type="function">
    <text evidence="6 9">Catalyzes cyclization of the linear tetrapyrrole, hydroxymethylbilane, to the macrocyclic uroporphyrinogen III.</text>
</comment>
<gene>
    <name evidence="11" type="ORF">GT360_00730</name>
</gene>
<comment type="pathway">
    <text evidence="1 9">Porphyrin-containing compound metabolism; protoporphyrin-IX biosynthesis; coproporphyrinogen-III from 5-aminolevulinate: step 3/4.</text>
</comment>
<dbReference type="RefSeq" id="WP_164647068.1">
    <property type="nucleotide sequence ID" value="NZ_CP047475.1"/>
</dbReference>
<dbReference type="InterPro" id="IPR036108">
    <property type="entry name" value="4pyrrol_syn_uPrphyn_synt_sf"/>
</dbReference>
<organism evidence="11 12">
    <name type="scientific">Vibrio astriarenae</name>
    <dbReference type="NCBI Taxonomy" id="1481923"/>
    <lineage>
        <taxon>Bacteria</taxon>
        <taxon>Pseudomonadati</taxon>
        <taxon>Pseudomonadota</taxon>
        <taxon>Gammaproteobacteria</taxon>
        <taxon>Vibrionales</taxon>
        <taxon>Vibrionaceae</taxon>
        <taxon>Vibrio</taxon>
    </lineage>
</organism>
<evidence type="ECO:0000256" key="4">
    <source>
        <dbReference type="ARBA" id="ARBA00023239"/>
    </source>
</evidence>
<dbReference type="InterPro" id="IPR003754">
    <property type="entry name" value="4pyrrol_synth_uPrphyn_synth"/>
</dbReference>
<dbReference type="AlphaFoldDB" id="A0A7Z2T0M8"/>
<evidence type="ECO:0000313" key="12">
    <source>
        <dbReference type="Proteomes" id="UP000464262"/>
    </source>
</evidence>
<dbReference type="PANTHER" id="PTHR38042:SF1">
    <property type="entry name" value="UROPORPHYRINOGEN-III SYNTHASE, CHLOROPLASTIC"/>
    <property type="match status" value="1"/>
</dbReference>
<dbReference type="PANTHER" id="PTHR38042">
    <property type="entry name" value="UROPORPHYRINOGEN-III SYNTHASE, CHLOROPLASTIC"/>
    <property type="match status" value="1"/>
</dbReference>
<evidence type="ECO:0000256" key="9">
    <source>
        <dbReference type="RuleBase" id="RU366031"/>
    </source>
</evidence>
<evidence type="ECO:0000256" key="7">
    <source>
        <dbReference type="ARBA" id="ARBA00040167"/>
    </source>
</evidence>
<keyword evidence="5 9" id="KW-0627">Porphyrin biosynthesis</keyword>
<dbReference type="Pfam" id="PF02602">
    <property type="entry name" value="HEM4"/>
    <property type="match status" value="1"/>
</dbReference>
<comment type="catalytic activity">
    <reaction evidence="8 9">
        <text>hydroxymethylbilane = uroporphyrinogen III + H2O</text>
        <dbReference type="Rhea" id="RHEA:18965"/>
        <dbReference type="ChEBI" id="CHEBI:15377"/>
        <dbReference type="ChEBI" id="CHEBI:57308"/>
        <dbReference type="ChEBI" id="CHEBI:57845"/>
        <dbReference type="EC" id="4.2.1.75"/>
    </reaction>
</comment>
<dbReference type="GO" id="GO:0004852">
    <property type="term" value="F:uroporphyrinogen-III synthase activity"/>
    <property type="evidence" value="ECO:0007669"/>
    <property type="project" value="UniProtKB-UniRule"/>
</dbReference>
<dbReference type="KEGG" id="vas:GT360_00730"/>
<reference evidence="11 12" key="1">
    <citation type="submission" date="2020-01" db="EMBL/GenBank/DDBJ databases">
        <title>Whole genome and functional gene identification of agarase of Vibrio HN897.</title>
        <authorList>
            <person name="Liu Y."/>
            <person name="Zhao Z."/>
        </authorList>
    </citation>
    <scope>NUCLEOTIDE SEQUENCE [LARGE SCALE GENOMIC DNA]</scope>
    <source>
        <strain evidence="11 12">HN897</strain>
    </source>
</reference>
<dbReference type="UniPathway" id="UPA00251">
    <property type="reaction ID" value="UER00320"/>
</dbReference>
<dbReference type="NCBIfam" id="NF004585">
    <property type="entry name" value="PRK05928.2-2"/>
    <property type="match status" value="1"/>
</dbReference>
<evidence type="ECO:0000256" key="5">
    <source>
        <dbReference type="ARBA" id="ARBA00023244"/>
    </source>
</evidence>
<evidence type="ECO:0000259" key="10">
    <source>
        <dbReference type="Pfam" id="PF02602"/>
    </source>
</evidence>
<comment type="similarity">
    <text evidence="2 9">Belongs to the uroporphyrinogen-III synthase family.</text>
</comment>
<dbReference type="Gene3D" id="3.40.50.10090">
    <property type="match status" value="2"/>
</dbReference>
<evidence type="ECO:0000256" key="8">
    <source>
        <dbReference type="ARBA" id="ARBA00048617"/>
    </source>
</evidence>
<keyword evidence="4 9" id="KW-0456">Lyase</keyword>
<keyword evidence="12" id="KW-1185">Reference proteome</keyword>
<protein>
    <recommendedName>
        <fullName evidence="7 9">Uroporphyrinogen-III synthase</fullName>
        <ecNumber evidence="3 9">4.2.1.75</ecNumber>
    </recommendedName>
</protein>
<proteinExistence type="inferred from homology"/>
<evidence type="ECO:0000256" key="1">
    <source>
        <dbReference type="ARBA" id="ARBA00004772"/>
    </source>
</evidence>
<dbReference type="EC" id="4.2.1.75" evidence="3 9"/>
<accession>A0A7Z2T0M8</accession>
<dbReference type="SUPFAM" id="SSF69618">
    <property type="entry name" value="HemD-like"/>
    <property type="match status" value="1"/>
</dbReference>
<dbReference type="CDD" id="cd06578">
    <property type="entry name" value="HemD"/>
    <property type="match status" value="1"/>
</dbReference>